<evidence type="ECO:0000313" key="1">
    <source>
        <dbReference type="EMBL" id="MFE3848668.1"/>
    </source>
</evidence>
<dbReference type="Gene3D" id="1.20.1600.10">
    <property type="entry name" value="Outer membrane efflux proteins (OEP)"/>
    <property type="match status" value="1"/>
</dbReference>
<keyword evidence="2" id="KW-1185">Reference proteome</keyword>
<accession>A0ABW6HPP9</accession>
<evidence type="ECO:0000313" key="2">
    <source>
        <dbReference type="Proteomes" id="UP001600039"/>
    </source>
</evidence>
<dbReference type="Proteomes" id="UP001600039">
    <property type="component" value="Unassembled WGS sequence"/>
</dbReference>
<dbReference type="EMBL" id="JBHZQA010000007">
    <property type="protein sequence ID" value="MFE3848668.1"/>
    <property type="molecule type" value="Genomic_DNA"/>
</dbReference>
<reference evidence="1 2" key="1">
    <citation type="submission" date="2024-06" db="EMBL/GenBank/DDBJ databases">
        <title>Flavobacterium spp. isolated from glacier.</title>
        <authorList>
            <person name="Han D."/>
        </authorList>
    </citation>
    <scope>NUCLEOTIDE SEQUENCE [LARGE SCALE GENOMIC DNA]</scope>
    <source>
        <strain evidence="1 2">LB3P45</strain>
    </source>
</reference>
<comment type="caution">
    <text evidence="1">The sequence shown here is derived from an EMBL/GenBank/DDBJ whole genome shotgun (WGS) entry which is preliminary data.</text>
</comment>
<organism evidence="1 2">
    <name type="scientific">Flavobacterium fructosi</name>
    <dbReference type="NCBI Taxonomy" id="3230416"/>
    <lineage>
        <taxon>Bacteria</taxon>
        <taxon>Pseudomonadati</taxon>
        <taxon>Bacteroidota</taxon>
        <taxon>Flavobacteriia</taxon>
        <taxon>Flavobacteriales</taxon>
        <taxon>Flavobacteriaceae</taxon>
        <taxon>Flavobacterium</taxon>
    </lineage>
</organism>
<name>A0ABW6HPP9_9FLAO</name>
<dbReference type="RefSeq" id="WP_379858406.1">
    <property type="nucleotide sequence ID" value="NZ_JBHZQA010000007.1"/>
</dbReference>
<dbReference type="SUPFAM" id="SSF56954">
    <property type="entry name" value="Outer membrane efflux proteins (OEP)"/>
    <property type="match status" value="1"/>
</dbReference>
<gene>
    <name evidence="1" type="ORF">ACFX5D_11910</name>
</gene>
<sequence length="411" mass="46345">MKWKLLLLIFICFKSFSQEKDLSYFITKAQNNSPLLKDYSNQIKSATLDSLLNRAVYKPQVTGNLNVNYAPLISGFGYDTALSNGQSVAGLVGVNQKIIGKNRINSQSDSFQLIKERLVLNQKIASKDLNKTIITQYILASASSEQITFNQKISNLLKKETSILKKLTQNAIYKQMDYLIFSATVKQQDLVLLQLKQQYQNNLALLNYLAGETDTTFINLKKPEITLKNSRSSEKIVFLKQFEVDSLKLQNQNKFIDYSYKPSLSLLGDAGYNSSFAYQAYKNFGFSVGLGLSIPIYDGNQRTLQHQKNDAALATNLAYKSNFNKQYQQQLLMLNLNLKQSAAVENQLQSQLLIADALIEANKKLLLTGDAQITEYIIAVGNLIAIKNAISLNNSNKLQIINEINYWSFND</sequence>
<proteinExistence type="predicted"/>
<protein>
    <submittedName>
        <fullName evidence="1">TolC family protein</fullName>
    </submittedName>
</protein>